<protein>
    <submittedName>
        <fullName evidence="1">Mpp10 protein</fullName>
    </submittedName>
</protein>
<dbReference type="Proteomes" id="UP000014978">
    <property type="component" value="Unassembled WGS sequence"/>
</dbReference>
<dbReference type="EMBL" id="ATCN01000784">
    <property type="protein sequence ID" value="EPR78442.1"/>
    <property type="molecule type" value="Genomic_DNA"/>
</dbReference>
<evidence type="ECO:0000313" key="1">
    <source>
        <dbReference type="EMBL" id="EPR78442.1"/>
    </source>
</evidence>
<reference evidence="2" key="1">
    <citation type="journal article" date="2013" name="PLoS Genet.">
        <title>The genome of Spraguea lophii and the basis of host-microsporidian interactions.</title>
        <authorList>
            <person name="Campbell S.E."/>
            <person name="Williams T.A."/>
            <person name="Yousuf A."/>
            <person name="Soanes D.M."/>
            <person name="Paszkiewicz K.H."/>
            <person name="Williams B.A.P."/>
        </authorList>
    </citation>
    <scope>NUCLEOTIDE SEQUENCE [LARGE SCALE GENOMIC DNA]</scope>
    <source>
        <strain evidence="2">42_110</strain>
    </source>
</reference>
<dbReference type="Pfam" id="PF04006">
    <property type="entry name" value="Mpp10"/>
    <property type="match status" value="1"/>
</dbReference>
<dbReference type="InterPro" id="IPR012173">
    <property type="entry name" value="Mpp10"/>
</dbReference>
<proteinExistence type="predicted"/>
<dbReference type="InParanoid" id="S7W9L8"/>
<dbReference type="OMA" id="WYEKGEV"/>
<keyword evidence="2" id="KW-1185">Reference proteome</keyword>
<comment type="caution">
    <text evidence="1">The sequence shown here is derived from an EMBL/GenBank/DDBJ whole genome shotgun (WGS) entry which is preliminary data.</text>
</comment>
<dbReference type="VEuPathDB" id="MicrosporidiaDB:SLOPH_1364"/>
<organism evidence="1 2">
    <name type="scientific">Spraguea lophii (strain 42_110)</name>
    <name type="common">Microsporidian parasite</name>
    <dbReference type="NCBI Taxonomy" id="1358809"/>
    <lineage>
        <taxon>Eukaryota</taxon>
        <taxon>Fungi</taxon>
        <taxon>Fungi incertae sedis</taxon>
        <taxon>Microsporidia</taxon>
        <taxon>Spragueidae</taxon>
        <taxon>Spraguea</taxon>
    </lineage>
</organism>
<dbReference type="HOGENOM" id="CLU_1643691_0_0_1"/>
<gene>
    <name evidence="1" type="ORF">SLOPH_1364</name>
</gene>
<evidence type="ECO:0000313" key="2">
    <source>
        <dbReference type="Proteomes" id="UP000014978"/>
    </source>
</evidence>
<dbReference type="AlphaFoldDB" id="S7W9L8"/>
<dbReference type="OrthoDB" id="445326at2759"/>
<dbReference type="GO" id="GO:0005732">
    <property type="term" value="C:sno(s)RNA-containing ribonucleoprotein complex"/>
    <property type="evidence" value="ECO:0007669"/>
    <property type="project" value="InterPro"/>
</dbReference>
<accession>S7W9L8</accession>
<dbReference type="STRING" id="1358809.S7W9L8"/>
<sequence length="171" mass="20419">MSKNKINNDNECISDNDISDTERLYTKDREWMFKGEVKSSDRPKNSLLEMEELDHNPINTYNIYEDDEADIDTLVRDRLRSKIFDNIKSVTDITDNEEEFVVEEEELEDIEYLYNELDKELNKISNSIYGTYANMQPLKNNKYKNKKENRITKGKNIVRQLKKFKNVEIMK</sequence>
<dbReference type="GO" id="GO:0006364">
    <property type="term" value="P:rRNA processing"/>
    <property type="evidence" value="ECO:0007669"/>
    <property type="project" value="InterPro"/>
</dbReference>
<name>S7W9L8_SPRLO</name>
<dbReference type="GO" id="GO:0034457">
    <property type="term" value="C:Mpp10 complex"/>
    <property type="evidence" value="ECO:0007669"/>
    <property type="project" value="InterPro"/>
</dbReference>